<reference evidence="1 2" key="1">
    <citation type="journal article" date="2019" name="Sci. Rep.">
        <title>Orb-weaving spider Araneus ventricosus genome elucidates the spidroin gene catalogue.</title>
        <authorList>
            <person name="Kono N."/>
            <person name="Nakamura H."/>
            <person name="Ohtoshi R."/>
            <person name="Moran D.A.P."/>
            <person name="Shinohara A."/>
            <person name="Yoshida Y."/>
            <person name="Fujiwara M."/>
            <person name="Mori M."/>
            <person name="Tomita M."/>
            <person name="Arakawa K."/>
        </authorList>
    </citation>
    <scope>NUCLEOTIDE SEQUENCE [LARGE SCALE GENOMIC DNA]</scope>
</reference>
<dbReference type="Proteomes" id="UP000499080">
    <property type="component" value="Unassembled WGS sequence"/>
</dbReference>
<comment type="caution">
    <text evidence="1">The sequence shown here is derived from an EMBL/GenBank/DDBJ whole genome shotgun (WGS) entry which is preliminary data.</text>
</comment>
<organism evidence="1 2">
    <name type="scientific">Araneus ventricosus</name>
    <name type="common">Orbweaver spider</name>
    <name type="synonym">Epeira ventricosa</name>
    <dbReference type="NCBI Taxonomy" id="182803"/>
    <lineage>
        <taxon>Eukaryota</taxon>
        <taxon>Metazoa</taxon>
        <taxon>Ecdysozoa</taxon>
        <taxon>Arthropoda</taxon>
        <taxon>Chelicerata</taxon>
        <taxon>Arachnida</taxon>
        <taxon>Araneae</taxon>
        <taxon>Araneomorphae</taxon>
        <taxon>Entelegynae</taxon>
        <taxon>Araneoidea</taxon>
        <taxon>Araneidae</taxon>
        <taxon>Araneus</taxon>
    </lineage>
</organism>
<evidence type="ECO:0000313" key="2">
    <source>
        <dbReference type="Proteomes" id="UP000499080"/>
    </source>
</evidence>
<keyword evidence="2" id="KW-1185">Reference proteome</keyword>
<dbReference type="EMBL" id="BGPR01005012">
    <property type="protein sequence ID" value="GBN05919.1"/>
    <property type="molecule type" value="Genomic_DNA"/>
</dbReference>
<accession>A0A4Y2KUS5</accession>
<protein>
    <submittedName>
        <fullName evidence="1">Uncharacterized protein</fullName>
    </submittedName>
</protein>
<dbReference type="AlphaFoldDB" id="A0A4Y2KUS5"/>
<proteinExistence type="predicted"/>
<evidence type="ECO:0000313" key="1">
    <source>
        <dbReference type="EMBL" id="GBN05919.1"/>
    </source>
</evidence>
<gene>
    <name evidence="1" type="ORF">AVEN_261886_1</name>
</gene>
<sequence length="100" mass="11312">MVGTFIMEESIGDAVPNKIQPTFFHHPLLLGFLNENLTETLSLIHDKELLCEFEMGYTPLHISVTKKLQIIARILITIMAFIMEASISDAARDEENIPQI</sequence>
<name>A0A4Y2KUS5_ARAVE</name>